<dbReference type="AlphaFoldDB" id="T5A893"/>
<feature type="region of interest" description="Disordered" evidence="1">
    <location>
        <begin position="1"/>
        <end position="132"/>
    </location>
</feature>
<evidence type="ECO:0000313" key="2">
    <source>
        <dbReference type="EMBL" id="EQL01680.1"/>
    </source>
</evidence>
<evidence type="ECO:0000256" key="1">
    <source>
        <dbReference type="SAM" id="MobiDB-lite"/>
    </source>
</evidence>
<dbReference type="eggNOG" id="KOG1922">
    <property type="taxonomic scope" value="Eukaryota"/>
</dbReference>
<feature type="compositionally biased region" description="Basic and acidic residues" evidence="1">
    <location>
        <begin position="39"/>
        <end position="68"/>
    </location>
</feature>
<feature type="compositionally biased region" description="Acidic residues" evidence="1">
    <location>
        <begin position="1"/>
        <end position="10"/>
    </location>
</feature>
<dbReference type="HOGENOM" id="CLU_1917672_0_0_1"/>
<sequence>MSVTIIDEEGSSTSPALTSPREGEGDVADRAAALLQGMRRGDERDGDDLDKRESLRKARRQTAEEERRLRRRRREKATASQLANTVEESGPAGDGVPTPTTDTAHSEDEAAAADEEPEKTPSEQPESRIQAE</sequence>
<dbReference type="Proteomes" id="UP000019374">
    <property type="component" value="Unassembled WGS sequence"/>
</dbReference>
<gene>
    <name evidence="2" type="ORF">OCS_02615</name>
</gene>
<protein>
    <submittedName>
        <fullName evidence="2">Uncharacterized protein</fullName>
    </submittedName>
</protein>
<dbReference type="OrthoDB" id="1104827at2759"/>
<proteinExistence type="predicted"/>
<name>T5A893_OPHSC</name>
<feature type="compositionally biased region" description="Basic and acidic residues" evidence="1">
    <location>
        <begin position="118"/>
        <end position="132"/>
    </location>
</feature>
<reference evidence="2 3" key="1">
    <citation type="journal article" date="2013" name="Chin. Sci. Bull.">
        <title>Genome survey uncovers the secrets of sex and lifestyle in caterpillar fungus.</title>
        <authorList>
            <person name="Hu X."/>
            <person name="Zhang Y."/>
            <person name="Xiao G."/>
            <person name="Zheng P."/>
            <person name="Xia Y."/>
            <person name="Zhang X."/>
            <person name="St Leger R.J."/>
            <person name="Liu X."/>
            <person name="Wang C."/>
        </authorList>
    </citation>
    <scope>NUCLEOTIDE SEQUENCE [LARGE SCALE GENOMIC DNA]</scope>
    <source>
        <strain evidence="3">Co18 / CGMCC 3.14243</strain>
        <tissue evidence="2">Fruit-body</tissue>
    </source>
</reference>
<accession>T5A893</accession>
<evidence type="ECO:0000313" key="3">
    <source>
        <dbReference type="Proteomes" id="UP000019374"/>
    </source>
</evidence>
<organism evidence="2 3">
    <name type="scientific">Ophiocordyceps sinensis (strain Co18 / CGMCC 3.14243)</name>
    <name type="common">Yarsagumba caterpillar fungus</name>
    <name type="synonym">Hirsutella sinensis</name>
    <dbReference type="NCBI Taxonomy" id="911162"/>
    <lineage>
        <taxon>Eukaryota</taxon>
        <taxon>Fungi</taxon>
        <taxon>Dikarya</taxon>
        <taxon>Ascomycota</taxon>
        <taxon>Pezizomycotina</taxon>
        <taxon>Sordariomycetes</taxon>
        <taxon>Hypocreomycetidae</taxon>
        <taxon>Hypocreales</taxon>
        <taxon>Ophiocordycipitaceae</taxon>
        <taxon>Ophiocordyceps</taxon>
    </lineage>
</organism>
<dbReference type="EMBL" id="KE652444">
    <property type="protein sequence ID" value="EQL01680.1"/>
    <property type="molecule type" value="Genomic_DNA"/>
</dbReference>